<reference evidence="8 9" key="1">
    <citation type="submission" date="2015-03" db="EMBL/GenBank/DDBJ databases">
        <authorList>
            <person name="Lepp D."/>
            <person name="Hassan Y.I."/>
            <person name="Li X.-Z."/>
            <person name="Zhou T."/>
        </authorList>
    </citation>
    <scope>NUCLEOTIDE SEQUENCE [LARGE SCALE GENOMIC DNA]</scope>
    <source>
        <strain evidence="8 9">E84</strain>
    </source>
</reference>
<keyword evidence="9" id="KW-1185">Reference proteome</keyword>
<evidence type="ECO:0000313" key="9">
    <source>
        <dbReference type="Proteomes" id="UP000033411"/>
    </source>
</evidence>
<keyword evidence="2 6" id="KW-0812">Transmembrane</keyword>
<proteinExistence type="predicted"/>
<dbReference type="Proteomes" id="UP000033411">
    <property type="component" value="Unassembled WGS sequence"/>
</dbReference>
<dbReference type="RefSeq" id="WP_046139376.1">
    <property type="nucleotide sequence ID" value="NZ_LANJ01000016.1"/>
</dbReference>
<evidence type="ECO:0000256" key="4">
    <source>
        <dbReference type="ARBA" id="ARBA00023136"/>
    </source>
</evidence>
<sequence length="120" mass="13299">MVSKIVGWLVLVPLCAVLIVFALANRQFVIVNFNPFASVDQLAAPGYGVPLFVVLYLVLLIGVLLGGIATWFAQGHHRQRERHWRREANHLTSELSALRKSQGQPATSPTADVDDLLELR</sequence>
<evidence type="ECO:0000256" key="5">
    <source>
        <dbReference type="SAM" id="MobiDB-lite"/>
    </source>
</evidence>
<dbReference type="InterPro" id="IPR010445">
    <property type="entry name" value="LapA_dom"/>
</dbReference>
<name>A0A0F5QA71_9HYPH</name>
<evidence type="ECO:0000256" key="2">
    <source>
        <dbReference type="ARBA" id="ARBA00022692"/>
    </source>
</evidence>
<organism evidence="8 9">
    <name type="scientific">Devosia epidermidihirudinis</name>
    <dbReference type="NCBI Taxonomy" id="1293439"/>
    <lineage>
        <taxon>Bacteria</taxon>
        <taxon>Pseudomonadati</taxon>
        <taxon>Pseudomonadota</taxon>
        <taxon>Alphaproteobacteria</taxon>
        <taxon>Hyphomicrobiales</taxon>
        <taxon>Devosiaceae</taxon>
        <taxon>Devosia</taxon>
    </lineage>
</organism>
<dbReference type="PATRIC" id="fig|1293439.3.peg.1441"/>
<feature type="compositionally biased region" description="Polar residues" evidence="5">
    <location>
        <begin position="96"/>
        <end position="110"/>
    </location>
</feature>
<keyword evidence="3 6" id="KW-1133">Transmembrane helix</keyword>
<dbReference type="STRING" id="1293439.WH87_09320"/>
<gene>
    <name evidence="8" type="ORF">WH87_09320</name>
</gene>
<comment type="caution">
    <text evidence="8">The sequence shown here is derived from an EMBL/GenBank/DDBJ whole genome shotgun (WGS) entry which is preliminary data.</text>
</comment>
<evidence type="ECO:0000259" key="7">
    <source>
        <dbReference type="Pfam" id="PF06305"/>
    </source>
</evidence>
<dbReference type="AlphaFoldDB" id="A0A0F5QA71"/>
<protein>
    <recommendedName>
        <fullName evidence="7">Lipopolysaccharide assembly protein A domain-containing protein</fullName>
    </recommendedName>
</protein>
<evidence type="ECO:0000313" key="8">
    <source>
        <dbReference type="EMBL" id="KKC37865.1"/>
    </source>
</evidence>
<feature type="region of interest" description="Disordered" evidence="5">
    <location>
        <begin position="96"/>
        <end position="120"/>
    </location>
</feature>
<dbReference type="EMBL" id="LANJ01000016">
    <property type="protein sequence ID" value="KKC37865.1"/>
    <property type="molecule type" value="Genomic_DNA"/>
</dbReference>
<keyword evidence="4 6" id="KW-0472">Membrane</keyword>
<dbReference type="Pfam" id="PF06305">
    <property type="entry name" value="LapA_dom"/>
    <property type="match status" value="1"/>
</dbReference>
<feature type="domain" description="Lipopolysaccharide assembly protein A" evidence="7">
    <location>
        <begin position="49"/>
        <end position="95"/>
    </location>
</feature>
<evidence type="ECO:0000256" key="3">
    <source>
        <dbReference type="ARBA" id="ARBA00022989"/>
    </source>
</evidence>
<dbReference type="GO" id="GO:0005886">
    <property type="term" value="C:plasma membrane"/>
    <property type="evidence" value="ECO:0007669"/>
    <property type="project" value="InterPro"/>
</dbReference>
<evidence type="ECO:0000256" key="1">
    <source>
        <dbReference type="ARBA" id="ARBA00022475"/>
    </source>
</evidence>
<accession>A0A0F5QA71</accession>
<keyword evidence="1" id="KW-1003">Cell membrane</keyword>
<feature type="transmembrane region" description="Helical" evidence="6">
    <location>
        <begin position="50"/>
        <end position="73"/>
    </location>
</feature>
<evidence type="ECO:0000256" key="6">
    <source>
        <dbReference type="SAM" id="Phobius"/>
    </source>
</evidence>
<dbReference type="OrthoDB" id="7868067at2"/>